<evidence type="ECO:0008006" key="2">
    <source>
        <dbReference type="Google" id="ProtNLM"/>
    </source>
</evidence>
<protein>
    <recommendedName>
        <fullName evidence="2">DUF523 domain-containing protein</fullName>
    </recommendedName>
</protein>
<gene>
    <name evidence="1" type="ORF">SDC9_73331</name>
</gene>
<proteinExistence type="predicted"/>
<dbReference type="AlphaFoldDB" id="A0A644YEA5"/>
<reference evidence="1" key="1">
    <citation type="submission" date="2019-08" db="EMBL/GenBank/DDBJ databases">
        <authorList>
            <person name="Kucharzyk K."/>
            <person name="Murdoch R.W."/>
            <person name="Higgins S."/>
            <person name="Loffler F."/>
        </authorList>
    </citation>
    <scope>NUCLEOTIDE SEQUENCE</scope>
</reference>
<comment type="caution">
    <text evidence="1">The sequence shown here is derived from an EMBL/GenBank/DDBJ whole genome shotgun (WGS) entry which is preliminary data.</text>
</comment>
<dbReference type="EMBL" id="VSSQ01004835">
    <property type="protein sequence ID" value="MPM26826.1"/>
    <property type="molecule type" value="Genomic_DNA"/>
</dbReference>
<accession>A0A644YEA5</accession>
<evidence type="ECO:0000313" key="1">
    <source>
        <dbReference type="EMBL" id="MPM26826.1"/>
    </source>
</evidence>
<sequence>MLEDIVLQLSEYRSNGTRFEVLGVVGIDGSPSCGVDYTCRGEWGGNLSDRDDLERVIAGAELVKGSGIMIQELRAMLQEEGIDLPLRGLFAAEPEKILTLLAD</sequence>
<name>A0A644YEA5_9ZZZZ</name>
<organism evidence="1">
    <name type="scientific">bioreactor metagenome</name>
    <dbReference type="NCBI Taxonomy" id="1076179"/>
    <lineage>
        <taxon>unclassified sequences</taxon>
        <taxon>metagenomes</taxon>
        <taxon>ecological metagenomes</taxon>
    </lineage>
</organism>